<keyword evidence="1" id="KW-0472">Membrane</keyword>
<comment type="caution">
    <text evidence="2">The sequence shown here is derived from an EMBL/GenBank/DDBJ whole genome shotgun (WGS) entry which is preliminary data.</text>
</comment>
<reference evidence="2" key="1">
    <citation type="submission" date="2021-09" db="EMBL/GenBank/DDBJ databases">
        <title>The genome of Mauremys mutica provides insights into the evolution of semi-aquatic lifestyle.</title>
        <authorList>
            <person name="Gong S."/>
            <person name="Gao Y."/>
        </authorList>
    </citation>
    <scope>NUCLEOTIDE SEQUENCE</scope>
    <source>
        <strain evidence="2">MM-2020</strain>
        <tissue evidence="2">Muscle</tissue>
    </source>
</reference>
<dbReference type="EMBL" id="JAHDVG010000474">
    <property type="protein sequence ID" value="KAH1177740.1"/>
    <property type="molecule type" value="Genomic_DNA"/>
</dbReference>
<feature type="transmembrane region" description="Helical" evidence="1">
    <location>
        <begin position="6"/>
        <end position="27"/>
    </location>
</feature>
<evidence type="ECO:0000313" key="3">
    <source>
        <dbReference type="Proteomes" id="UP000827986"/>
    </source>
</evidence>
<evidence type="ECO:0000313" key="2">
    <source>
        <dbReference type="EMBL" id="KAH1177740.1"/>
    </source>
</evidence>
<evidence type="ECO:0000256" key="1">
    <source>
        <dbReference type="SAM" id="Phobius"/>
    </source>
</evidence>
<keyword evidence="1" id="KW-0812">Transmembrane</keyword>
<dbReference type="Proteomes" id="UP000827986">
    <property type="component" value="Unassembled WGS sequence"/>
</dbReference>
<proteinExistence type="predicted"/>
<keyword evidence="3" id="KW-1185">Reference proteome</keyword>
<organism evidence="2 3">
    <name type="scientific">Mauremys mutica</name>
    <name type="common">yellowpond turtle</name>
    <dbReference type="NCBI Taxonomy" id="74926"/>
    <lineage>
        <taxon>Eukaryota</taxon>
        <taxon>Metazoa</taxon>
        <taxon>Chordata</taxon>
        <taxon>Craniata</taxon>
        <taxon>Vertebrata</taxon>
        <taxon>Euteleostomi</taxon>
        <taxon>Archelosauria</taxon>
        <taxon>Testudinata</taxon>
        <taxon>Testudines</taxon>
        <taxon>Cryptodira</taxon>
        <taxon>Durocryptodira</taxon>
        <taxon>Testudinoidea</taxon>
        <taxon>Geoemydidae</taxon>
        <taxon>Geoemydinae</taxon>
        <taxon>Mauremys</taxon>
    </lineage>
</organism>
<gene>
    <name evidence="2" type="ORF">KIL84_011442</name>
</gene>
<protein>
    <submittedName>
        <fullName evidence="2">Uncharacterized protein</fullName>
    </submittedName>
</protein>
<sequence>MLFNVGTILSPSLFVTTAKILWICAFINKFSIQKEVLFFYPPTYLPVIPHENEFHLQELSLHQALSELRRDFFVFEYESRKDCGKIAWCGEMCRLAYLVMLIRLV</sequence>
<accession>A0A9D3XEU0</accession>
<dbReference type="AlphaFoldDB" id="A0A9D3XEU0"/>
<keyword evidence="1" id="KW-1133">Transmembrane helix</keyword>
<name>A0A9D3XEU0_9SAUR</name>